<feature type="transmembrane region" description="Helical" evidence="6">
    <location>
        <begin position="84"/>
        <end position="112"/>
    </location>
</feature>
<evidence type="ECO:0000313" key="8">
    <source>
        <dbReference type="Proteomes" id="UP000694888"/>
    </source>
</evidence>
<accession>A0ABM1A629</accession>
<comment type="subcellular location">
    <subcellularLocation>
        <location evidence="1">Membrane</location>
    </subcellularLocation>
</comment>
<dbReference type="Gene3D" id="1.20.1070.10">
    <property type="entry name" value="Rhodopsin 7-helix transmembrane proteins"/>
    <property type="match status" value="1"/>
</dbReference>
<feature type="transmembrane region" description="Helical" evidence="6">
    <location>
        <begin position="49"/>
        <end position="72"/>
    </location>
</feature>
<name>A0ABM1A629_APLCA</name>
<dbReference type="RefSeq" id="XP_012941538.1">
    <property type="nucleotide sequence ID" value="XM_013086084.2"/>
</dbReference>
<evidence type="ECO:0000259" key="7">
    <source>
        <dbReference type="PROSITE" id="PS50262"/>
    </source>
</evidence>
<dbReference type="GeneID" id="101864354"/>
<keyword evidence="9" id="KW-0675">Receptor</keyword>
<feature type="transmembrane region" description="Helical" evidence="6">
    <location>
        <begin position="163"/>
        <end position="183"/>
    </location>
</feature>
<dbReference type="InterPro" id="IPR027294">
    <property type="entry name" value="NPS_rcpt"/>
</dbReference>
<evidence type="ECO:0000256" key="3">
    <source>
        <dbReference type="ARBA" id="ARBA00022989"/>
    </source>
</evidence>
<feature type="transmembrane region" description="Helical" evidence="6">
    <location>
        <begin position="124"/>
        <end position="142"/>
    </location>
</feature>
<feature type="non-terminal residue" evidence="9">
    <location>
        <position position="214"/>
    </location>
</feature>
<dbReference type="PANTHER" id="PTHR24244:SF1">
    <property type="entry name" value="G-PROTEIN COUPLED RECEPTORS FAMILY 1 PROFILE DOMAIN-CONTAINING PROTEIN"/>
    <property type="match status" value="1"/>
</dbReference>
<dbReference type="PRINTS" id="PR00237">
    <property type="entry name" value="GPCRRHODOPSN"/>
</dbReference>
<reference evidence="9" key="1">
    <citation type="submission" date="2025-08" db="UniProtKB">
        <authorList>
            <consortium name="RefSeq"/>
        </authorList>
    </citation>
    <scope>IDENTIFICATION</scope>
</reference>
<dbReference type="PROSITE" id="PS50262">
    <property type="entry name" value="G_PROTEIN_RECEP_F1_2"/>
    <property type="match status" value="1"/>
</dbReference>
<keyword evidence="3 6" id="KW-1133">Transmembrane helix</keyword>
<dbReference type="Proteomes" id="UP000694888">
    <property type="component" value="Unplaced"/>
</dbReference>
<dbReference type="Pfam" id="PF00001">
    <property type="entry name" value="7tm_1"/>
    <property type="match status" value="1"/>
</dbReference>
<proteinExistence type="predicted"/>
<protein>
    <submittedName>
        <fullName evidence="9">Cardioacceleratory peptide receptor</fullName>
    </submittedName>
</protein>
<dbReference type="PANTHER" id="PTHR24244">
    <property type="entry name" value="NEUROPEPTIDE S RECEPTOR"/>
    <property type="match status" value="1"/>
</dbReference>
<organism evidence="8 9">
    <name type="scientific">Aplysia californica</name>
    <name type="common">California sea hare</name>
    <dbReference type="NCBI Taxonomy" id="6500"/>
    <lineage>
        <taxon>Eukaryota</taxon>
        <taxon>Metazoa</taxon>
        <taxon>Spiralia</taxon>
        <taxon>Lophotrochozoa</taxon>
        <taxon>Mollusca</taxon>
        <taxon>Gastropoda</taxon>
        <taxon>Heterobranchia</taxon>
        <taxon>Euthyneura</taxon>
        <taxon>Tectipleura</taxon>
        <taxon>Aplysiida</taxon>
        <taxon>Aplysioidea</taxon>
        <taxon>Aplysiidae</taxon>
        <taxon>Aplysia</taxon>
    </lineage>
</organism>
<evidence type="ECO:0000256" key="1">
    <source>
        <dbReference type="ARBA" id="ARBA00004370"/>
    </source>
</evidence>
<feature type="region of interest" description="Disordered" evidence="5">
    <location>
        <begin position="1"/>
        <end position="28"/>
    </location>
</feature>
<evidence type="ECO:0000256" key="6">
    <source>
        <dbReference type="SAM" id="Phobius"/>
    </source>
</evidence>
<gene>
    <name evidence="9" type="primary">LOC101864354</name>
</gene>
<dbReference type="SUPFAM" id="SSF81321">
    <property type="entry name" value="Family A G protein-coupled receptor-like"/>
    <property type="match status" value="1"/>
</dbReference>
<dbReference type="InterPro" id="IPR000276">
    <property type="entry name" value="GPCR_Rhodpsn"/>
</dbReference>
<evidence type="ECO:0000256" key="2">
    <source>
        <dbReference type="ARBA" id="ARBA00022692"/>
    </source>
</evidence>
<evidence type="ECO:0000256" key="4">
    <source>
        <dbReference type="ARBA" id="ARBA00023136"/>
    </source>
</evidence>
<sequence>MASLVTSSPMGQLRPTTPCGTNDELSPMTGNETNVTGLGFPQYYKGAQIGFLVVLFFLIVIGNVVVLAAIAVNKERRKSRMNFFIMHLALSDLLTGPLVVLADLISKISIYWSAGNAVCRLHKFAQVVVMYSSTYLLVALSLDRLDAVARPLQFTSAWLRVKILVSLAWGLSLAFALPQLVLFHVHEIHGGPMCGLELSLSGWQIYLSLIAVSL</sequence>
<keyword evidence="8" id="KW-1185">Reference proteome</keyword>
<keyword evidence="4 6" id="KW-0472">Membrane</keyword>
<feature type="domain" description="G-protein coupled receptors family 1 profile" evidence="7">
    <location>
        <begin position="62"/>
        <end position="214"/>
    </location>
</feature>
<evidence type="ECO:0000256" key="5">
    <source>
        <dbReference type="SAM" id="MobiDB-lite"/>
    </source>
</evidence>
<evidence type="ECO:0000313" key="9">
    <source>
        <dbReference type="RefSeq" id="XP_012941538.1"/>
    </source>
</evidence>
<dbReference type="InterPro" id="IPR017452">
    <property type="entry name" value="GPCR_Rhodpsn_7TM"/>
</dbReference>
<keyword evidence="2 6" id="KW-0812">Transmembrane</keyword>